<feature type="domain" description="Glucose-methanol-choline oxidoreductase N-terminal" evidence="10">
    <location>
        <begin position="96"/>
        <end position="119"/>
    </location>
</feature>
<evidence type="ECO:0000256" key="5">
    <source>
        <dbReference type="ARBA" id="ARBA00023002"/>
    </source>
</evidence>
<keyword evidence="9" id="KW-0732">Signal</keyword>
<evidence type="ECO:0000256" key="1">
    <source>
        <dbReference type="ARBA" id="ARBA00001974"/>
    </source>
</evidence>
<keyword evidence="3 8" id="KW-0285">Flavoprotein</keyword>
<dbReference type="InterPro" id="IPR007867">
    <property type="entry name" value="GMC_OxRtase_C"/>
</dbReference>
<dbReference type="EMBL" id="ONZQ02000017">
    <property type="protein sequence ID" value="SPO06950.1"/>
    <property type="molecule type" value="Genomic_DNA"/>
</dbReference>
<evidence type="ECO:0000256" key="2">
    <source>
        <dbReference type="ARBA" id="ARBA00010790"/>
    </source>
</evidence>
<dbReference type="InterPro" id="IPR000172">
    <property type="entry name" value="GMC_OxRdtase_N"/>
</dbReference>
<dbReference type="Proteomes" id="UP001187682">
    <property type="component" value="Unassembled WGS sequence"/>
</dbReference>
<protein>
    <submittedName>
        <fullName evidence="12">Related to alcohol oxidase</fullName>
    </submittedName>
</protein>
<dbReference type="Gene3D" id="3.50.50.60">
    <property type="entry name" value="FAD/NAD(P)-binding domain"/>
    <property type="match status" value="1"/>
</dbReference>
<dbReference type="PROSITE" id="PS00623">
    <property type="entry name" value="GMC_OXRED_1"/>
    <property type="match status" value="1"/>
</dbReference>
<reference evidence="12" key="1">
    <citation type="submission" date="2018-03" db="EMBL/GenBank/DDBJ databases">
        <authorList>
            <person name="Guldener U."/>
        </authorList>
    </citation>
    <scope>NUCLEOTIDE SEQUENCE</scope>
</reference>
<feature type="signal peptide" evidence="9">
    <location>
        <begin position="1"/>
        <end position="16"/>
    </location>
</feature>
<dbReference type="PIRSF" id="PIRSF000137">
    <property type="entry name" value="Alcohol_oxidase"/>
    <property type="match status" value="1"/>
</dbReference>
<organism evidence="12 13">
    <name type="scientific">Cephalotrichum gorgonifer</name>
    <dbReference type="NCBI Taxonomy" id="2041049"/>
    <lineage>
        <taxon>Eukaryota</taxon>
        <taxon>Fungi</taxon>
        <taxon>Dikarya</taxon>
        <taxon>Ascomycota</taxon>
        <taxon>Pezizomycotina</taxon>
        <taxon>Sordariomycetes</taxon>
        <taxon>Hypocreomycetidae</taxon>
        <taxon>Microascales</taxon>
        <taxon>Microascaceae</taxon>
        <taxon>Cephalotrichum</taxon>
    </lineage>
</organism>
<dbReference type="SUPFAM" id="SSF54373">
    <property type="entry name" value="FAD-linked reductases, C-terminal domain"/>
    <property type="match status" value="1"/>
</dbReference>
<feature type="domain" description="Glucose-methanol-choline oxidoreductase N-terminal" evidence="11">
    <location>
        <begin position="292"/>
        <end position="306"/>
    </location>
</feature>
<evidence type="ECO:0000313" key="12">
    <source>
        <dbReference type="EMBL" id="SPO06950.1"/>
    </source>
</evidence>
<evidence type="ECO:0000256" key="3">
    <source>
        <dbReference type="ARBA" id="ARBA00022630"/>
    </source>
</evidence>
<keyword evidence="13" id="KW-1185">Reference proteome</keyword>
<gene>
    <name evidence="12" type="ORF">DNG_09644</name>
</gene>
<dbReference type="Gene3D" id="3.30.560.10">
    <property type="entry name" value="Glucose Oxidase, domain 3"/>
    <property type="match status" value="1"/>
</dbReference>
<sequence length="596" mass="64075">MRPITLVTCAAAAALAKPVDFVVIGAGTSGLVVANRLSEDPSVTVAVIEPGGDERDNPLVYTLDGWYQVQGTHVDWSYDLKGPPGPDGKPRKLAAGKGWGGTSLINGMTYIRGNTAEFDAWEDLGNPGWNWEALLPYYKRSELFTVPTEAQIAAGATYDEDYHGFEGHVRTGYPSTVKNTSFSPNVTQTWEGLGFEHNLDLNSGSVHGFSVSPSTVDPEQDIRWDSARANYYPIEQRRNIKIIQGTVKRITWAEKRGRPPKKGITANGVEYLTPDGKTKTLAVKKEVVVSAGALRTPLVLEGSGIGNPRILKSLGIDLVVDLPGVGENLIDQTNTVQAWIANFEASSTQFQAFVTAADLFGDDLPAVEASTRESLSSWSQAIVDASGEGALDPAAVETQLRLQHDLIFKKNVTLAEVISMGAANAGLGNGDTPVFGSAYWNLLPFSRGSVHLRSADAIDDPAIDPRYNLVDFDLQASVAAGKLVRKFWASQPIAGSVSGQVVPGPDVLPEDATEEEWESFHRAALSPNFHPLGTASMMARDLGGVVDPELRIYSTANVRVVDASVLPTQFSGHLTATLYAVAERASDFIRGKAKRN</sequence>
<dbReference type="Gene3D" id="4.10.450.10">
    <property type="entry name" value="Glucose Oxidase, domain 2"/>
    <property type="match status" value="1"/>
</dbReference>
<comment type="caution">
    <text evidence="12">The sequence shown here is derived from an EMBL/GenBank/DDBJ whole genome shotgun (WGS) entry which is preliminary data.</text>
</comment>
<dbReference type="AlphaFoldDB" id="A0AAE8N632"/>
<evidence type="ECO:0000259" key="11">
    <source>
        <dbReference type="PROSITE" id="PS00624"/>
    </source>
</evidence>
<feature type="binding site" evidence="7">
    <location>
        <begin position="28"/>
        <end position="29"/>
    </location>
    <ligand>
        <name>FAD</name>
        <dbReference type="ChEBI" id="CHEBI:57692"/>
    </ligand>
</feature>
<dbReference type="SUPFAM" id="SSF51905">
    <property type="entry name" value="FAD/NAD(P)-binding domain"/>
    <property type="match status" value="1"/>
</dbReference>
<comment type="cofactor">
    <cofactor evidence="1 7">
        <name>FAD</name>
        <dbReference type="ChEBI" id="CHEBI:57692"/>
    </cofactor>
</comment>
<dbReference type="InterPro" id="IPR036188">
    <property type="entry name" value="FAD/NAD-bd_sf"/>
</dbReference>
<evidence type="ECO:0000313" key="13">
    <source>
        <dbReference type="Proteomes" id="UP001187682"/>
    </source>
</evidence>
<evidence type="ECO:0000256" key="4">
    <source>
        <dbReference type="ARBA" id="ARBA00022827"/>
    </source>
</evidence>
<keyword evidence="5" id="KW-0560">Oxidoreductase</keyword>
<evidence type="ECO:0000256" key="7">
    <source>
        <dbReference type="PIRSR" id="PIRSR000137-2"/>
    </source>
</evidence>
<dbReference type="InterPro" id="IPR012132">
    <property type="entry name" value="GMC_OxRdtase"/>
</dbReference>
<feature type="binding site" evidence="7">
    <location>
        <position position="247"/>
    </location>
    <ligand>
        <name>FAD</name>
        <dbReference type="ChEBI" id="CHEBI:57692"/>
    </ligand>
</feature>
<dbReference type="InterPro" id="IPR027424">
    <property type="entry name" value="Glucose_Oxidase_domain_2"/>
</dbReference>
<dbReference type="PANTHER" id="PTHR11552:SF201">
    <property type="entry name" value="GLUCOSE-METHANOL-CHOLINE OXIDOREDUCTASE N-TERMINAL DOMAIN-CONTAINING PROTEIN"/>
    <property type="match status" value="1"/>
</dbReference>
<evidence type="ECO:0000256" key="6">
    <source>
        <dbReference type="PIRSR" id="PIRSR000137-1"/>
    </source>
</evidence>
<comment type="similarity">
    <text evidence="2 8">Belongs to the GMC oxidoreductase family.</text>
</comment>
<dbReference type="PANTHER" id="PTHR11552">
    <property type="entry name" value="GLUCOSE-METHANOL-CHOLINE GMC OXIDOREDUCTASE"/>
    <property type="match status" value="1"/>
</dbReference>
<feature type="chain" id="PRO_5042237060" evidence="9">
    <location>
        <begin position="17"/>
        <end position="596"/>
    </location>
</feature>
<accession>A0AAE8N632</accession>
<dbReference type="Pfam" id="PF00732">
    <property type="entry name" value="GMC_oxred_N"/>
    <property type="match status" value="1"/>
</dbReference>
<evidence type="ECO:0000256" key="8">
    <source>
        <dbReference type="RuleBase" id="RU003968"/>
    </source>
</evidence>
<proteinExistence type="inferred from homology"/>
<evidence type="ECO:0000259" key="10">
    <source>
        <dbReference type="PROSITE" id="PS00623"/>
    </source>
</evidence>
<dbReference type="GO" id="GO:0016614">
    <property type="term" value="F:oxidoreductase activity, acting on CH-OH group of donors"/>
    <property type="evidence" value="ECO:0007669"/>
    <property type="project" value="InterPro"/>
</dbReference>
<dbReference type="Pfam" id="PF05199">
    <property type="entry name" value="GMC_oxred_C"/>
    <property type="match status" value="1"/>
</dbReference>
<name>A0AAE8N632_9PEZI</name>
<feature type="active site" description="Proton donor" evidence="6">
    <location>
        <position position="530"/>
    </location>
</feature>
<feature type="binding site" evidence="7">
    <location>
        <position position="102"/>
    </location>
    <ligand>
        <name>FAD</name>
        <dbReference type="ChEBI" id="CHEBI:57692"/>
    </ligand>
</feature>
<evidence type="ECO:0000256" key="9">
    <source>
        <dbReference type="SAM" id="SignalP"/>
    </source>
</evidence>
<feature type="active site" description="Proton acceptor" evidence="6">
    <location>
        <position position="573"/>
    </location>
</feature>
<dbReference type="PROSITE" id="PS00624">
    <property type="entry name" value="GMC_OXRED_2"/>
    <property type="match status" value="1"/>
</dbReference>
<dbReference type="GO" id="GO:0050660">
    <property type="term" value="F:flavin adenine dinucleotide binding"/>
    <property type="evidence" value="ECO:0007669"/>
    <property type="project" value="InterPro"/>
</dbReference>
<keyword evidence="4 7" id="KW-0274">FAD</keyword>